<reference evidence="2" key="1">
    <citation type="submission" date="2020-08" db="EMBL/GenBank/DDBJ databases">
        <title>Genome public.</title>
        <authorList>
            <person name="Liu C."/>
            <person name="Sun Q."/>
        </authorList>
    </citation>
    <scope>NUCLEOTIDE SEQUENCE</scope>
    <source>
        <strain evidence="2">NSJ-51</strain>
    </source>
</reference>
<dbReference type="PANTHER" id="PTHR30501">
    <property type="entry name" value="UPF0597 PROTEIN YHAM"/>
    <property type="match status" value="1"/>
</dbReference>
<sequence>MDKTLFSELLEKELYSGPGCGEAKAFAYATAMARKYAPGTIKRIMVEGSALFVIGVQSNILPNTGGARGGMLASALGAIGGEPSLGIELLSGVNEYTVRAAKGLVSAGKVSIRLAPGIDVPYPAIYLRATVETDLHTASVILRGGYSNIVYIEQDGAVLIDNQKEQPKTTQESLDWSWLNVESIYDYCKTCDIGELERFRPLIDETLKASQDGLYQSYGMQVGRTTRENIEKGALAQDEISYILMWTTAGIDARMNGSPCPTVGNAGSGSQGHINCAAPIASGRYRGCGEDEIIRAVALATLLNIYMDFSTKNFAYLSPMCYCASIGSVAAAGGVAFLHGFSKEQLVQVLRTGLCIMPGVICDGASKATCALRVHAGLSGALQAMLIVERGLSVKGYEGFMNDELPVILENLYRLQKDGMAQIYPVLYRIRAEQNNIV</sequence>
<organism evidence="2 3">
    <name type="scientific">Lawsonibacter hominis</name>
    <dbReference type="NCBI Taxonomy" id="2763053"/>
    <lineage>
        <taxon>Bacteria</taxon>
        <taxon>Bacillati</taxon>
        <taxon>Bacillota</taxon>
        <taxon>Clostridia</taxon>
        <taxon>Eubacteriales</taxon>
        <taxon>Oscillospiraceae</taxon>
        <taxon>Lawsonibacter</taxon>
    </lineage>
</organism>
<protein>
    <submittedName>
        <fullName evidence="2">Serine dehydratase subunit alpha family protein</fullName>
    </submittedName>
</protein>
<dbReference type="Proteomes" id="UP000661435">
    <property type="component" value="Unassembled WGS sequence"/>
</dbReference>
<dbReference type="GO" id="GO:0080146">
    <property type="term" value="F:L-cysteine desulfhydrase activity"/>
    <property type="evidence" value="ECO:0007669"/>
    <property type="project" value="TreeGrafter"/>
</dbReference>
<accession>A0A8J6J9A2</accession>
<evidence type="ECO:0000259" key="1">
    <source>
        <dbReference type="Pfam" id="PF03313"/>
    </source>
</evidence>
<proteinExistence type="predicted"/>
<dbReference type="InterPro" id="IPR005130">
    <property type="entry name" value="Ser_deHydtase-like_asu"/>
</dbReference>
<dbReference type="EMBL" id="JACOPP010000045">
    <property type="protein sequence ID" value="MBC5735191.1"/>
    <property type="molecule type" value="Genomic_DNA"/>
</dbReference>
<dbReference type="AlphaFoldDB" id="A0A8J6J9A2"/>
<dbReference type="PIRSF" id="PIRSF006054">
    <property type="entry name" value="UCP006054"/>
    <property type="match status" value="1"/>
</dbReference>
<comment type="caution">
    <text evidence="2">The sequence shown here is derived from an EMBL/GenBank/DDBJ whole genome shotgun (WGS) entry which is preliminary data.</text>
</comment>
<keyword evidence="3" id="KW-1185">Reference proteome</keyword>
<feature type="domain" description="Serine dehydratase-like alpha subunit" evidence="1">
    <location>
        <begin position="206"/>
        <end position="422"/>
    </location>
</feature>
<dbReference type="RefSeq" id="WP_186908967.1">
    <property type="nucleotide sequence ID" value="NZ_JACOPP010000045.1"/>
</dbReference>
<dbReference type="InterPro" id="IPR021144">
    <property type="entry name" value="UPF0597"/>
</dbReference>
<dbReference type="Pfam" id="PF03313">
    <property type="entry name" value="SDH_alpha"/>
    <property type="match status" value="1"/>
</dbReference>
<dbReference type="PANTHER" id="PTHR30501:SF2">
    <property type="entry name" value="UPF0597 PROTEIN YHAM"/>
    <property type="match status" value="1"/>
</dbReference>
<dbReference type="GO" id="GO:0019450">
    <property type="term" value="P:L-cysteine catabolic process to pyruvate"/>
    <property type="evidence" value="ECO:0007669"/>
    <property type="project" value="TreeGrafter"/>
</dbReference>
<name>A0A8J6J9A2_9FIRM</name>
<gene>
    <name evidence="2" type="ORF">H8S57_15915</name>
</gene>
<evidence type="ECO:0000313" key="2">
    <source>
        <dbReference type="EMBL" id="MBC5735191.1"/>
    </source>
</evidence>
<evidence type="ECO:0000313" key="3">
    <source>
        <dbReference type="Proteomes" id="UP000661435"/>
    </source>
</evidence>